<dbReference type="Proteomes" id="UP000654075">
    <property type="component" value="Unassembled WGS sequence"/>
</dbReference>
<keyword evidence="3" id="KW-1185">Reference proteome</keyword>
<dbReference type="InterPro" id="IPR011992">
    <property type="entry name" value="EF-hand-dom_pair"/>
</dbReference>
<reference evidence="1" key="1">
    <citation type="submission" date="2021-02" db="EMBL/GenBank/DDBJ databases">
        <authorList>
            <person name="Dougan E. K."/>
            <person name="Rhodes N."/>
            <person name="Thang M."/>
            <person name="Chan C."/>
        </authorList>
    </citation>
    <scope>NUCLEOTIDE SEQUENCE</scope>
</reference>
<dbReference type="EMBL" id="CAJNNW010028564">
    <property type="protein sequence ID" value="CAE8696728.1"/>
    <property type="molecule type" value="Genomic_DNA"/>
</dbReference>
<evidence type="ECO:0000313" key="3">
    <source>
        <dbReference type="Proteomes" id="UP000654075"/>
    </source>
</evidence>
<dbReference type="EMBL" id="CAJNNV010017124">
    <property type="protein sequence ID" value="CAE8604932.1"/>
    <property type="molecule type" value="Genomic_DNA"/>
</dbReference>
<name>A0A813EUV6_POLGL</name>
<organism evidence="1 3">
    <name type="scientific">Polarella glacialis</name>
    <name type="common">Dinoflagellate</name>
    <dbReference type="NCBI Taxonomy" id="89957"/>
    <lineage>
        <taxon>Eukaryota</taxon>
        <taxon>Sar</taxon>
        <taxon>Alveolata</taxon>
        <taxon>Dinophyceae</taxon>
        <taxon>Suessiales</taxon>
        <taxon>Suessiaceae</taxon>
        <taxon>Polarella</taxon>
    </lineage>
</organism>
<comment type="caution">
    <text evidence="1">The sequence shown here is derived from an EMBL/GenBank/DDBJ whole genome shotgun (WGS) entry which is preliminary data.</text>
</comment>
<proteinExistence type="predicted"/>
<dbReference type="Proteomes" id="UP000626109">
    <property type="component" value="Unassembled WGS sequence"/>
</dbReference>
<evidence type="ECO:0000313" key="2">
    <source>
        <dbReference type="EMBL" id="CAE8696728.1"/>
    </source>
</evidence>
<dbReference type="SUPFAM" id="SSF47473">
    <property type="entry name" value="EF-hand"/>
    <property type="match status" value="1"/>
</dbReference>
<accession>A0A813EUV6</accession>
<gene>
    <name evidence="1" type="ORF">PGLA1383_LOCUS23072</name>
    <name evidence="2" type="ORF">PGLA2088_LOCUS29950</name>
</gene>
<sequence>MPSPLIPPTTCNSDSSSSNQACVKSALEAAKRHVATSSASTSTRPRIPAPEKLVSKASIAPAWEFLSQVGPEMLKEEHDLDTPDRLPPSSIGKQQVKKVFQSIDSSVNAKEVEWLLNKDMTDSTVTFDELYGIVKDGSVGGFDPAAGAFKFLSKDGFVDINQVCEIFQTLGAKGMTPHIMSLITRRMLEDSRARGRDVQDNKIDLEMFRKLCVDGGPVEEIVVQVQERASPPLLTRGLNLFSKRGRADLHPRQLERALQGWHL</sequence>
<protein>
    <submittedName>
        <fullName evidence="1">Uncharacterized protein</fullName>
    </submittedName>
</protein>
<evidence type="ECO:0000313" key="1">
    <source>
        <dbReference type="EMBL" id="CAE8604932.1"/>
    </source>
</evidence>
<dbReference type="AlphaFoldDB" id="A0A813EUV6"/>